<accession>A0A9W8C8A2</accession>
<dbReference type="AlphaFoldDB" id="A0A9W8C8A2"/>
<keyword evidence="5" id="KW-1185">Reference proteome</keyword>
<dbReference type="InterPro" id="IPR016024">
    <property type="entry name" value="ARM-type_fold"/>
</dbReference>
<protein>
    <submittedName>
        <fullName evidence="4">Tuberin</fullName>
    </submittedName>
</protein>
<dbReference type="PANTHER" id="PTHR10063:SF0">
    <property type="entry name" value="TUBERIN"/>
    <property type="match status" value="1"/>
</dbReference>
<dbReference type="EMBL" id="JAFHDT010000004">
    <property type="protein sequence ID" value="KAI7811046.1"/>
    <property type="molecule type" value="Genomic_DNA"/>
</dbReference>
<dbReference type="PRINTS" id="PR01431">
    <property type="entry name" value="TUBERIN"/>
</dbReference>
<dbReference type="GO" id="GO:0046627">
    <property type="term" value="P:negative regulation of insulin receptor signaling pathway"/>
    <property type="evidence" value="ECO:0007669"/>
    <property type="project" value="TreeGrafter"/>
</dbReference>
<dbReference type="GO" id="GO:0005096">
    <property type="term" value="F:GTPase activator activity"/>
    <property type="evidence" value="ECO:0007669"/>
    <property type="project" value="InterPro"/>
</dbReference>
<dbReference type="GO" id="GO:0051898">
    <property type="term" value="P:negative regulation of phosphatidylinositol 3-kinase/protein kinase B signal transduction"/>
    <property type="evidence" value="ECO:0007669"/>
    <property type="project" value="TreeGrafter"/>
</dbReference>
<dbReference type="InterPro" id="IPR027107">
    <property type="entry name" value="Tuberin/Ral-act_asu"/>
</dbReference>
<dbReference type="GO" id="GO:0051726">
    <property type="term" value="P:regulation of cell cycle"/>
    <property type="evidence" value="ECO:0007669"/>
    <property type="project" value="TreeGrafter"/>
</dbReference>
<feature type="repeat" description="HEAT" evidence="1">
    <location>
        <begin position="41"/>
        <end position="79"/>
    </location>
</feature>
<evidence type="ECO:0000313" key="4">
    <source>
        <dbReference type="EMBL" id="KAI7811046.1"/>
    </source>
</evidence>
<dbReference type="Pfam" id="PF03542">
    <property type="entry name" value="Tuberin"/>
    <property type="match status" value="1"/>
</dbReference>
<evidence type="ECO:0000259" key="3">
    <source>
        <dbReference type="Pfam" id="PF03542"/>
    </source>
</evidence>
<dbReference type="GO" id="GO:0033596">
    <property type="term" value="C:TSC1-TSC2 complex"/>
    <property type="evidence" value="ECO:0007669"/>
    <property type="project" value="InterPro"/>
</dbReference>
<comment type="caution">
    <text evidence="4">The sequence shown here is derived from an EMBL/GenBank/DDBJ whole genome shotgun (WGS) entry which is preliminary data.</text>
</comment>
<dbReference type="GO" id="GO:0005634">
    <property type="term" value="C:nucleus"/>
    <property type="evidence" value="ECO:0007669"/>
    <property type="project" value="InterPro"/>
</dbReference>
<evidence type="ECO:0000313" key="5">
    <source>
        <dbReference type="Proteomes" id="UP001059041"/>
    </source>
</evidence>
<organism evidence="4 5">
    <name type="scientific">Triplophysa rosa</name>
    <name type="common">Cave loach</name>
    <dbReference type="NCBI Taxonomy" id="992332"/>
    <lineage>
        <taxon>Eukaryota</taxon>
        <taxon>Metazoa</taxon>
        <taxon>Chordata</taxon>
        <taxon>Craniata</taxon>
        <taxon>Vertebrata</taxon>
        <taxon>Euteleostomi</taxon>
        <taxon>Actinopterygii</taxon>
        <taxon>Neopterygii</taxon>
        <taxon>Teleostei</taxon>
        <taxon>Ostariophysi</taxon>
        <taxon>Cypriniformes</taxon>
        <taxon>Nemacheilidae</taxon>
        <taxon>Triplophysa</taxon>
    </lineage>
</organism>
<dbReference type="SUPFAM" id="SSF48371">
    <property type="entry name" value="ARM repeat"/>
    <property type="match status" value="1"/>
</dbReference>
<dbReference type="Proteomes" id="UP001059041">
    <property type="component" value="Linkage Group LG4"/>
</dbReference>
<feature type="region of interest" description="Disordered" evidence="2">
    <location>
        <begin position="484"/>
        <end position="513"/>
    </location>
</feature>
<dbReference type="GO" id="GO:0032007">
    <property type="term" value="P:negative regulation of TOR signaling"/>
    <property type="evidence" value="ECO:0007669"/>
    <property type="project" value="InterPro"/>
</dbReference>
<dbReference type="InterPro" id="IPR018515">
    <property type="entry name" value="Tuberin-type_domain"/>
</dbReference>
<dbReference type="InterPro" id="IPR021133">
    <property type="entry name" value="HEAT_type_2"/>
</dbReference>
<reference evidence="4" key="1">
    <citation type="submission" date="2021-02" db="EMBL/GenBank/DDBJ databases">
        <title>Comparative genomics reveals that relaxation of natural selection precedes convergent phenotypic evolution of cavefish.</title>
        <authorList>
            <person name="Peng Z."/>
        </authorList>
    </citation>
    <scope>NUCLEOTIDE SEQUENCE</scope>
    <source>
        <tissue evidence="4">Muscle</tissue>
    </source>
</reference>
<dbReference type="GO" id="GO:0030178">
    <property type="term" value="P:negative regulation of Wnt signaling pathway"/>
    <property type="evidence" value="ECO:0007669"/>
    <property type="project" value="TreeGrafter"/>
</dbReference>
<feature type="region of interest" description="Disordered" evidence="2">
    <location>
        <begin position="205"/>
        <end position="226"/>
    </location>
</feature>
<dbReference type="PANTHER" id="PTHR10063">
    <property type="entry name" value="TUBERIN"/>
    <property type="match status" value="1"/>
</dbReference>
<name>A0A9W8C8A2_TRIRA</name>
<evidence type="ECO:0000256" key="1">
    <source>
        <dbReference type="PROSITE-ProRule" id="PRU00103"/>
    </source>
</evidence>
<dbReference type="PROSITE" id="PS50077">
    <property type="entry name" value="HEAT_REPEAT"/>
    <property type="match status" value="1"/>
</dbReference>
<evidence type="ECO:0000256" key="2">
    <source>
        <dbReference type="SAM" id="MobiDB-lite"/>
    </source>
</evidence>
<proteinExistence type="predicted"/>
<dbReference type="InterPro" id="IPR003913">
    <property type="entry name" value="Tuberin"/>
</dbReference>
<gene>
    <name evidence="4" type="ORF">IRJ41_009718</name>
</gene>
<sequence length="540" mass="61063">MEKFFRNESRTMIRIKVLHILSFVLSTNRQLYEEELIEVVVIPQLGQIAEDRDLSVRRQATQLLVDLAEGCNTHHFGSLLDIIERVASRPLTCSMDGERDLSVESTMEDVRTSVLGLLDILESKLYSLPASHASRVYELLISHLQLHYKYKYCSAIASSVRLQVFDFLLMMRADFLHRLGLPNKDGVMRFSPYCHCDVGESEKRVTDKKPAGSVSPPAGSPTPVAPPSSIRTAYLPYSLAFNVLLQCLKMESDWKVLKLVLDKMSCTIQNKVLILTSPCNIDHLCSTLCSMVTDRLISERLRKTPDGFSLTDVQLAVVPVLTALTSYHSYLEQPRQRELVQCLEKGLIYRCAKQCVVALTMCTVEMPDIMIKLLPALIVKLTHISATVAMASPMLEFLSTLVRLPHLYANFVAEQYVSVFAISLPYTNPSKFNQYIVSLAHHVIAMWFIRCRLPFRKDFVQYITKGLRSNALLPFDDTHEQSSFRARSTSLNERPKSLRTTKVVKQGPSANSPVKDLKDLSAMDAFRSRSISVSEHAVRR</sequence>
<feature type="domain" description="Tuberin-type" evidence="3">
    <location>
        <begin position="106"/>
        <end position="454"/>
    </location>
</feature>